<proteinExistence type="predicted"/>
<name>A0A9Q0H8T2_9MAGN</name>
<accession>A0A9Q0H8T2</accession>
<reference evidence="1" key="1">
    <citation type="journal article" date="2023" name="Plant J.">
        <title>The genome of the king protea, Protea cynaroides.</title>
        <authorList>
            <person name="Chang J."/>
            <person name="Duong T.A."/>
            <person name="Schoeman C."/>
            <person name="Ma X."/>
            <person name="Roodt D."/>
            <person name="Barker N."/>
            <person name="Li Z."/>
            <person name="Van de Peer Y."/>
            <person name="Mizrachi E."/>
        </authorList>
    </citation>
    <scope>NUCLEOTIDE SEQUENCE</scope>
    <source>
        <tissue evidence="1">Young leaves</tissue>
    </source>
</reference>
<dbReference type="AlphaFoldDB" id="A0A9Q0H8T2"/>
<dbReference type="EMBL" id="JAMYWD010000009">
    <property type="protein sequence ID" value="KAJ4962076.1"/>
    <property type="molecule type" value="Genomic_DNA"/>
</dbReference>
<evidence type="ECO:0000313" key="2">
    <source>
        <dbReference type="Proteomes" id="UP001141806"/>
    </source>
</evidence>
<gene>
    <name evidence="1" type="ORF">NE237_021986</name>
</gene>
<comment type="caution">
    <text evidence="1">The sequence shown here is derived from an EMBL/GenBank/DDBJ whole genome shotgun (WGS) entry which is preliminary data.</text>
</comment>
<organism evidence="1 2">
    <name type="scientific">Protea cynaroides</name>
    <dbReference type="NCBI Taxonomy" id="273540"/>
    <lineage>
        <taxon>Eukaryota</taxon>
        <taxon>Viridiplantae</taxon>
        <taxon>Streptophyta</taxon>
        <taxon>Embryophyta</taxon>
        <taxon>Tracheophyta</taxon>
        <taxon>Spermatophyta</taxon>
        <taxon>Magnoliopsida</taxon>
        <taxon>Proteales</taxon>
        <taxon>Proteaceae</taxon>
        <taxon>Protea</taxon>
    </lineage>
</organism>
<evidence type="ECO:0000313" key="1">
    <source>
        <dbReference type="EMBL" id="KAJ4962076.1"/>
    </source>
</evidence>
<sequence length="139" mass="15390">MKLNEVIQSAYSHNGGDSSNVEEVAAVIIKRLGFLRQIKKQSSSRRVRGEDWGGVDFPAVPVSFLLSRLKSNPATLLLLAAYFSVPTHPGFLRNSRLKCQPFELSGTAQLVPKQPTFGALLLIGDLLLLDWQTCRNPRN</sequence>
<keyword evidence="2" id="KW-1185">Reference proteome</keyword>
<protein>
    <submittedName>
        <fullName evidence="1">Uncharacterized protein</fullName>
    </submittedName>
</protein>
<dbReference type="Proteomes" id="UP001141806">
    <property type="component" value="Unassembled WGS sequence"/>
</dbReference>